<accession>A0ABP2D418</accession>
<protein>
    <submittedName>
        <fullName evidence="2">Uncharacterized protein</fullName>
    </submittedName>
</protein>
<keyword evidence="3" id="KW-1185">Reference proteome</keyword>
<keyword evidence="1" id="KW-0812">Transmembrane</keyword>
<feature type="transmembrane region" description="Helical" evidence="1">
    <location>
        <begin position="68"/>
        <end position="88"/>
    </location>
</feature>
<evidence type="ECO:0000256" key="1">
    <source>
        <dbReference type="SAM" id="Phobius"/>
    </source>
</evidence>
<proteinExistence type="predicted"/>
<reference evidence="2 3" key="1">
    <citation type="submission" date="2007-11" db="EMBL/GenBank/DDBJ databases">
        <authorList>
            <person name="Wagner-Dobler I."/>
            <person name="Ferriera S."/>
            <person name="Johnson J."/>
            <person name="Kravitz S."/>
            <person name="Beeson K."/>
            <person name="Sutton G."/>
            <person name="Rogers Y.-H."/>
            <person name="Friedman R."/>
            <person name="Frazier M."/>
            <person name="Venter J.C."/>
        </authorList>
    </citation>
    <scope>NUCLEOTIDE SEQUENCE [LARGE SCALE GENOMIC DNA]</scope>
    <source>
        <strain evidence="2 3">HEL-45</strain>
    </source>
</reference>
<keyword evidence="1" id="KW-1133">Transmembrane helix</keyword>
<dbReference type="EMBL" id="ABID01000058">
    <property type="protein sequence ID" value="EDQ03007.1"/>
    <property type="molecule type" value="Genomic_DNA"/>
</dbReference>
<feature type="transmembrane region" description="Helical" evidence="1">
    <location>
        <begin position="12"/>
        <end position="32"/>
    </location>
</feature>
<feature type="transmembrane region" description="Helical" evidence="1">
    <location>
        <begin position="124"/>
        <end position="152"/>
    </location>
</feature>
<dbReference type="RefSeq" id="WP_007121414.1">
    <property type="nucleotide sequence ID" value="NZ_ABID01000058.1"/>
</dbReference>
<evidence type="ECO:0000313" key="3">
    <source>
        <dbReference type="Proteomes" id="UP000003257"/>
    </source>
</evidence>
<gene>
    <name evidence="2" type="ORF">OIHEL45_17026</name>
</gene>
<comment type="caution">
    <text evidence="2">The sequence shown here is derived from an EMBL/GenBank/DDBJ whole genome shotgun (WGS) entry which is preliminary data.</text>
</comment>
<name>A0ABP2D418_9RHOB</name>
<dbReference type="Proteomes" id="UP000003257">
    <property type="component" value="Unassembled WGS sequence"/>
</dbReference>
<feature type="transmembrane region" description="Helical" evidence="1">
    <location>
        <begin position="94"/>
        <end position="112"/>
    </location>
</feature>
<keyword evidence="1" id="KW-0472">Membrane</keyword>
<organism evidence="2 3">
    <name type="scientific">Sulfitobacter indolifex HEL-45</name>
    <dbReference type="NCBI Taxonomy" id="391624"/>
    <lineage>
        <taxon>Bacteria</taxon>
        <taxon>Pseudomonadati</taxon>
        <taxon>Pseudomonadota</taxon>
        <taxon>Alphaproteobacteria</taxon>
        <taxon>Rhodobacterales</taxon>
        <taxon>Roseobacteraceae</taxon>
        <taxon>Sulfitobacter</taxon>
    </lineage>
</organism>
<evidence type="ECO:0000313" key="2">
    <source>
        <dbReference type="EMBL" id="EDQ03007.1"/>
    </source>
</evidence>
<sequence>MIQSYYTHNYDRVGWFALSWRIYLVCIALSFFVMIEPAPTDLLFFVALGAFTLAPLRPVKLLGSVASVGLLLYLWFTILSLAFVAVSAPVAARAVLIEVYLVLLLFMTAYFVKLDGDRAFRMILLMLTLGAMITSLFGLLAYLDLILTGFLLSVMST</sequence>